<dbReference type="OrthoDB" id="2428213at2"/>
<name>A0A370G5P8_9BACI</name>
<evidence type="ECO:0000256" key="1">
    <source>
        <dbReference type="SAM" id="Phobius"/>
    </source>
</evidence>
<keyword evidence="1" id="KW-0812">Transmembrane</keyword>
<dbReference type="Pfam" id="PF13789">
    <property type="entry name" value="DUF4181"/>
    <property type="match status" value="1"/>
</dbReference>
<gene>
    <name evidence="2" type="ORF">DFR59_11544</name>
</gene>
<organism evidence="2 3">
    <name type="scientific">Falsibacillus pallidus</name>
    <dbReference type="NCBI Taxonomy" id="493781"/>
    <lineage>
        <taxon>Bacteria</taxon>
        <taxon>Bacillati</taxon>
        <taxon>Bacillota</taxon>
        <taxon>Bacilli</taxon>
        <taxon>Bacillales</taxon>
        <taxon>Bacillaceae</taxon>
        <taxon>Falsibacillus</taxon>
    </lineage>
</organism>
<comment type="caution">
    <text evidence="2">The sequence shown here is derived from an EMBL/GenBank/DDBJ whole genome shotgun (WGS) entry which is preliminary data.</text>
</comment>
<dbReference type="AlphaFoldDB" id="A0A370G5P8"/>
<feature type="transmembrane region" description="Helical" evidence="1">
    <location>
        <begin position="6"/>
        <end position="25"/>
    </location>
</feature>
<keyword evidence="3" id="KW-1185">Reference proteome</keyword>
<dbReference type="Proteomes" id="UP000255326">
    <property type="component" value="Unassembled WGS sequence"/>
</dbReference>
<reference evidence="2 3" key="1">
    <citation type="submission" date="2018-07" db="EMBL/GenBank/DDBJ databases">
        <title>Genomic Encyclopedia of Type Strains, Phase IV (KMG-IV): sequencing the most valuable type-strain genomes for metagenomic binning, comparative biology and taxonomic classification.</title>
        <authorList>
            <person name="Goeker M."/>
        </authorList>
    </citation>
    <scope>NUCLEOTIDE SEQUENCE [LARGE SCALE GENOMIC DNA]</scope>
    <source>
        <strain evidence="2 3">DSM 25281</strain>
    </source>
</reference>
<sequence length="138" mass="16332">MTFEGKVILVTIGVFVIIMAFHMVMRKILKVEKESWFSNDYVNEGHKKIDRTIRISCLVLIFVQFIIQAEYGFFNLAWYLKIPYPVILYLIVSEITKVVMEKKYAENKNKYLVTTFQLLFNYILICTLIATRVFGWLV</sequence>
<keyword evidence="1" id="KW-1133">Transmembrane helix</keyword>
<dbReference type="InterPro" id="IPR025441">
    <property type="entry name" value="DUF4181"/>
</dbReference>
<protein>
    <submittedName>
        <fullName evidence="2">Uncharacterized protein DUF4181</fullName>
    </submittedName>
</protein>
<evidence type="ECO:0000313" key="3">
    <source>
        <dbReference type="Proteomes" id="UP000255326"/>
    </source>
</evidence>
<keyword evidence="1" id="KW-0472">Membrane</keyword>
<evidence type="ECO:0000313" key="2">
    <source>
        <dbReference type="EMBL" id="RDI39137.1"/>
    </source>
</evidence>
<accession>A0A370G5P8</accession>
<feature type="transmembrane region" description="Helical" evidence="1">
    <location>
        <begin position="82"/>
        <end position="99"/>
    </location>
</feature>
<dbReference type="EMBL" id="QQAY01000015">
    <property type="protein sequence ID" value="RDI39137.1"/>
    <property type="molecule type" value="Genomic_DNA"/>
</dbReference>
<feature type="transmembrane region" description="Helical" evidence="1">
    <location>
        <begin position="111"/>
        <end position="134"/>
    </location>
</feature>
<proteinExistence type="predicted"/>